<feature type="transmembrane region" description="Helical" evidence="1">
    <location>
        <begin position="55"/>
        <end position="74"/>
    </location>
</feature>
<keyword evidence="1" id="KW-0472">Membrane</keyword>
<dbReference type="Pfam" id="PF14317">
    <property type="entry name" value="YcxB"/>
    <property type="match status" value="1"/>
</dbReference>
<reference evidence="3 4" key="1">
    <citation type="submission" date="2020-08" db="EMBL/GenBank/DDBJ databases">
        <title>Genomic Encyclopedia of Type Strains, Phase IV (KMG-IV): sequencing the most valuable type-strain genomes for metagenomic binning, comparative biology and taxonomic classification.</title>
        <authorList>
            <person name="Goeker M."/>
        </authorList>
    </citation>
    <scope>NUCLEOTIDE SEQUENCE [LARGE SCALE GENOMIC DNA]</scope>
    <source>
        <strain evidence="3 4">DSM 27471</strain>
    </source>
</reference>
<keyword evidence="1" id="KW-1133">Transmembrane helix</keyword>
<feature type="transmembrane region" description="Helical" evidence="1">
    <location>
        <begin position="28"/>
        <end position="49"/>
    </location>
</feature>
<dbReference type="Gene3D" id="3.30.700.10">
    <property type="entry name" value="Glycoprotein, Type 4 Pilin"/>
    <property type="match status" value="1"/>
</dbReference>
<dbReference type="InterPro" id="IPR025588">
    <property type="entry name" value="YcxB-like_C"/>
</dbReference>
<feature type="transmembrane region" description="Helical" evidence="1">
    <location>
        <begin position="182"/>
        <end position="207"/>
    </location>
</feature>
<gene>
    <name evidence="3" type="ORF">FHX64_002945</name>
</gene>
<name>A0A7W5H3W0_9PORP</name>
<dbReference type="SUPFAM" id="SSF54523">
    <property type="entry name" value="Pili subunits"/>
    <property type="match status" value="1"/>
</dbReference>
<protein>
    <recommendedName>
        <fullName evidence="2">YcxB-like C-terminal domain-containing protein</fullName>
    </recommendedName>
</protein>
<evidence type="ECO:0000259" key="2">
    <source>
        <dbReference type="Pfam" id="PF14317"/>
    </source>
</evidence>
<dbReference type="EMBL" id="JACHYB010000002">
    <property type="protein sequence ID" value="MBB3188747.1"/>
    <property type="molecule type" value="Genomic_DNA"/>
</dbReference>
<proteinExistence type="predicted"/>
<dbReference type="InterPro" id="IPR045584">
    <property type="entry name" value="Pilin-like"/>
</dbReference>
<evidence type="ECO:0000313" key="4">
    <source>
        <dbReference type="Proteomes" id="UP000544222"/>
    </source>
</evidence>
<feature type="transmembrane region" description="Helical" evidence="1">
    <location>
        <begin position="213"/>
        <end position="235"/>
    </location>
</feature>
<dbReference type="Proteomes" id="UP000544222">
    <property type="component" value="Unassembled WGS sequence"/>
</dbReference>
<feature type="domain" description="YcxB-like C-terminal" evidence="2">
    <location>
        <begin position="97"/>
        <end position="154"/>
    </location>
</feature>
<evidence type="ECO:0000256" key="1">
    <source>
        <dbReference type="SAM" id="Phobius"/>
    </source>
</evidence>
<accession>A0A7W5H3W0</accession>
<keyword evidence="4" id="KW-1185">Reference proteome</keyword>
<comment type="caution">
    <text evidence="3">The sequence shown here is derived from an EMBL/GenBank/DDBJ whole genome shotgun (WGS) entry which is preliminary data.</text>
</comment>
<organism evidence="3 4">
    <name type="scientific">Microbacter margulisiae</name>
    <dbReference type="NCBI Taxonomy" id="1350067"/>
    <lineage>
        <taxon>Bacteria</taxon>
        <taxon>Pseudomonadati</taxon>
        <taxon>Bacteroidota</taxon>
        <taxon>Bacteroidia</taxon>
        <taxon>Bacteroidales</taxon>
        <taxon>Porphyromonadaceae</taxon>
        <taxon>Microbacter</taxon>
    </lineage>
</organism>
<sequence length="352" mass="40418">MDIEFQNTEKDYKSFYVFYYKNALRKNIFILILIPLSIGYIVAGQPFALTTFIDGVIISALLFVGSFYVVPYLISIHNLNKAILKDPWYLEKRKLSITDEGIYCETDTISGIWRWESIVSFEFNDEFLALILADKKFYLIPQKAFPSNAEAINFLGIIQSKVIKPRGTIKPLFATADKKPPYLLGLICLIPLIGAFIGLVFIILGVTRFKDKWFTLIGVFGIAFTIIIYSTLFYTNKHSFKNELRALSQTELNDLVKDIEFYKLENGQYPDSLQQLTKDNSNDFIFDPVQANQRGKNSLFYYLKVGDKYRLFSKGEDGIPYTKDDIYPQVSDKVVSKIGLIRYALNPDTVNK</sequence>
<evidence type="ECO:0000313" key="3">
    <source>
        <dbReference type="EMBL" id="MBB3188747.1"/>
    </source>
</evidence>
<dbReference type="RefSeq" id="WP_183414463.1">
    <property type="nucleotide sequence ID" value="NZ_JACHYB010000002.1"/>
</dbReference>
<keyword evidence="1" id="KW-0812">Transmembrane</keyword>
<dbReference type="AlphaFoldDB" id="A0A7W5H3W0"/>